<dbReference type="SUPFAM" id="SSF55874">
    <property type="entry name" value="ATPase domain of HSP90 chaperone/DNA topoisomerase II/histidine kinase"/>
    <property type="match status" value="1"/>
</dbReference>
<dbReference type="SUPFAM" id="SSF63829">
    <property type="entry name" value="Calcium-dependent phosphotriesterase"/>
    <property type="match status" value="1"/>
</dbReference>
<evidence type="ECO:0000256" key="4">
    <source>
        <dbReference type="SAM" id="Phobius"/>
    </source>
</evidence>
<accession>A0A2P8HH68</accession>
<evidence type="ECO:0000256" key="3">
    <source>
        <dbReference type="ARBA" id="ARBA00022553"/>
    </source>
</evidence>
<protein>
    <recommendedName>
        <fullName evidence="2">histidine kinase</fullName>
        <ecNumber evidence="2">2.7.13.3</ecNumber>
    </recommendedName>
</protein>
<dbReference type="InterPro" id="IPR036890">
    <property type="entry name" value="HATPase_C_sf"/>
</dbReference>
<dbReference type="OrthoDB" id="8676692at2"/>
<dbReference type="InterPro" id="IPR003661">
    <property type="entry name" value="HisK_dim/P_dom"/>
</dbReference>
<dbReference type="GO" id="GO:0000155">
    <property type="term" value="F:phosphorelay sensor kinase activity"/>
    <property type="evidence" value="ECO:0007669"/>
    <property type="project" value="InterPro"/>
</dbReference>
<feature type="transmembrane region" description="Helical" evidence="4">
    <location>
        <begin position="730"/>
        <end position="751"/>
    </location>
</feature>
<dbReference type="RefSeq" id="WP_106529880.1">
    <property type="nucleotide sequence ID" value="NZ_PYAW01000004.1"/>
</dbReference>
<evidence type="ECO:0000313" key="6">
    <source>
        <dbReference type="EMBL" id="PSL45557.1"/>
    </source>
</evidence>
<dbReference type="InterPro" id="IPR015943">
    <property type="entry name" value="WD40/YVTN_repeat-like_dom_sf"/>
</dbReference>
<comment type="caution">
    <text evidence="6">The sequence shown here is derived from an EMBL/GenBank/DDBJ whole genome shotgun (WGS) entry which is preliminary data.</text>
</comment>
<dbReference type="PROSITE" id="PS50109">
    <property type="entry name" value="HIS_KIN"/>
    <property type="match status" value="1"/>
</dbReference>
<reference evidence="6 7" key="1">
    <citation type="submission" date="2018-03" db="EMBL/GenBank/DDBJ databases">
        <title>Genomic Encyclopedia of Archaeal and Bacterial Type Strains, Phase II (KMG-II): from individual species to whole genera.</title>
        <authorList>
            <person name="Goeker M."/>
        </authorList>
    </citation>
    <scope>NUCLEOTIDE SEQUENCE [LARGE SCALE GENOMIC DNA]</scope>
    <source>
        <strain evidence="6 7">DSM 24859</strain>
    </source>
</reference>
<proteinExistence type="predicted"/>
<dbReference type="AlphaFoldDB" id="A0A2P8HH68"/>
<sequence>MYYASCFLLLLASLILLPIKKIKANSVDSLQYAVIHYMDDNGLPQNSVKFITHDENGFLWMATENGLVRFDGKRFKNYSVGNLSLTSNRISYIYINSGSGQLSARTDAGEIIDIRNSAAWLRPAAARGNCLYERLVLDDVKGRLPATGIPHFYPSTHIFKEYLILGKHNCFYVITKDSLLVQMPNGCRSGMACDSIDPFSFFTIQQQLFYINPSGQIFTFDGAKLRPCGVQGRTYGYHLYWNAIAGQVFLYADERLYLLEREEDGCFKTTLILNGFDLEDNRIICPYYDKDNARLFLGSHTQGLYVFTRKKFTPVNVDGVSGDDVQYAQAAYTHHRIIVPDGQMYNNFSATGVLPALNRVYHIDRYSILKDHLDKIWYKSGNFVYQLDSNSVKQQFHLPGEVSQIYEDQQHRLLIGTGSQGLWYLDPAKYIKRPVLLVDWLPKISWLQEETPDLLWIGTAVGLFRFRYSTGITDTIPGMRGIYIRSLYIPRPGEVWITTYSHGFYLFSNNKLTAFPLDEEHYLAASHCIVPDDNGFLWITTNKGLFQVARKDLLDYARHPSSSLFYMYYAKDAGFNTNEFNGGCEPCALKLDNGIISLPSMNGLVWFSATQKMAEIPDKGLFIDEVEVDKRKYYVQDTIHLLHNFRQMKLYLSTPYFGNAYNLRLSYALVKNRTDTLWLDVPPDNTIAFSTLASGTYKLYIRKLNGFGIGNYTFRKMVIIVAPAYYETTWFLLLAGLIGILTIYIYSRLYLYNLRKKNIELEAHVAERTRELNTSEKRLRQQVRIQERLVAAITHDIKTPMKYLMRAAEHIFGKDHEKEIMQQHAHIIYDASYRMYHLLDNLIGYMRTHLQIGQLVKEEMGIYELIEGKRKIFEPVAALKNTIISNQVAASLKISGNPRILEVAIHNLVDNAVKHTDNGNIVLSASIIQEEVYICISDTGPGFHEEVLAWVNGITMHGKEEASLEWPLQQGMGLIIVIELLQLIKGRLQIESIRHVGTVVTVILPLH</sequence>
<dbReference type="Proteomes" id="UP000240971">
    <property type="component" value="Unassembled WGS sequence"/>
</dbReference>
<dbReference type="InterPro" id="IPR003594">
    <property type="entry name" value="HATPase_dom"/>
</dbReference>
<organism evidence="6 7">
    <name type="scientific">Chitinophaga niastensis</name>
    <dbReference type="NCBI Taxonomy" id="536980"/>
    <lineage>
        <taxon>Bacteria</taxon>
        <taxon>Pseudomonadati</taxon>
        <taxon>Bacteroidota</taxon>
        <taxon>Chitinophagia</taxon>
        <taxon>Chitinophagales</taxon>
        <taxon>Chitinophagaceae</taxon>
        <taxon>Chitinophaga</taxon>
    </lineage>
</organism>
<dbReference type="PANTHER" id="PTHR43547:SF2">
    <property type="entry name" value="HYBRID SIGNAL TRANSDUCTION HISTIDINE KINASE C"/>
    <property type="match status" value="1"/>
</dbReference>
<keyword evidence="4" id="KW-0472">Membrane</keyword>
<feature type="domain" description="Histidine kinase" evidence="5">
    <location>
        <begin position="792"/>
        <end position="1007"/>
    </location>
</feature>
<keyword evidence="4" id="KW-0812">Transmembrane</keyword>
<evidence type="ECO:0000256" key="2">
    <source>
        <dbReference type="ARBA" id="ARBA00012438"/>
    </source>
</evidence>
<keyword evidence="6" id="KW-0418">Kinase</keyword>
<dbReference type="EMBL" id="PYAW01000004">
    <property type="protein sequence ID" value="PSL45557.1"/>
    <property type="molecule type" value="Genomic_DNA"/>
</dbReference>
<dbReference type="InterPro" id="IPR013783">
    <property type="entry name" value="Ig-like_fold"/>
</dbReference>
<dbReference type="Gene3D" id="1.10.287.130">
    <property type="match status" value="1"/>
</dbReference>
<keyword evidence="3" id="KW-0597">Phosphoprotein</keyword>
<keyword evidence="6" id="KW-0808">Transferase</keyword>
<keyword evidence="4" id="KW-1133">Transmembrane helix</keyword>
<dbReference type="Gene3D" id="3.30.565.10">
    <property type="entry name" value="Histidine kinase-like ATPase, C-terminal domain"/>
    <property type="match status" value="1"/>
</dbReference>
<dbReference type="SUPFAM" id="SSF47384">
    <property type="entry name" value="Homodimeric domain of signal transducing histidine kinase"/>
    <property type="match status" value="1"/>
</dbReference>
<dbReference type="Pfam" id="PF02518">
    <property type="entry name" value="HATPase_c"/>
    <property type="match status" value="1"/>
</dbReference>
<dbReference type="InterPro" id="IPR005467">
    <property type="entry name" value="His_kinase_dom"/>
</dbReference>
<dbReference type="Gene3D" id="2.60.40.10">
    <property type="entry name" value="Immunoglobulins"/>
    <property type="match status" value="1"/>
</dbReference>
<dbReference type="CDD" id="cd00082">
    <property type="entry name" value="HisKA"/>
    <property type="match status" value="1"/>
</dbReference>
<dbReference type="PANTHER" id="PTHR43547">
    <property type="entry name" value="TWO-COMPONENT HISTIDINE KINASE"/>
    <property type="match status" value="1"/>
</dbReference>
<gene>
    <name evidence="6" type="ORF">CLV51_104263</name>
</gene>
<dbReference type="InterPro" id="IPR036097">
    <property type="entry name" value="HisK_dim/P_sf"/>
</dbReference>
<evidence type="ECO:0000256" key="1">
    <source>
        <dbReference type="ARBA" id="ARBA00000085"/>
    </source>
</evidence>
<evidence type="ECO:0000259" key="5">
    <source>
        <dbReference type="PROSITE" id="PS50109"/>
    </source>
</evidence>
<keyword evidence="7" id="KW-1185">Reference proteome</keyword>
<comment type="catalytic activity">
    <reaction evidence="1">
        <text>ATP + protein L-histidine = ADP + protein N-phospho-L-histidine.</text>
        <dbReference type="EC" id="2.7.13.3"/>
    </reaction>
</comment>
<dbReference type="SMART" id="SM00387">
    <property type="entry name" value="HATPase_c"/>
    <property type="match status" value="1"/>
</dbReference>
<dbReference type="EC" id="2.7.13.3" evidence="2"/>
<evidence type="ECO:0000313" key="7">
    <source>
        <dbReference type="Proteomes" id="UP000240971"/>
    </source>
</evidence>
<dbReference type="Gene3D" id="2.130.10.10">
    <property type="entry name" value="YVTN repeat-like/Quinoprotein amine dehydrogenase"/>
    <property type="match status" value="2"/>
</dbReference>
<name>A0A2P8HH68_CHINA</name>